<dbReference type="Pfam" id="PF08807">
    <property type="entry name" value="DUF1798"/>
    <property type="match status" value="1"/>
</dbReference>
<dbReference type="RefSeq" id="WP_115313346.1">
    <property type="nucleotide sequence ID" value="NZ_CP068029.1"/>
</dbReference>
<organism evidence="1 2">
    <name type="scientific">Staphylococcus saccharolyticus</name>
    <dbReference type="NCBI Taxonomy" id="33028"/>
    <lineage>
        <taxon>Bacteria</taxon>
        <taxon>Bacillati</taxon>
        <taxon>Bacillota</taxon>
        <taxon>Bacilli</taxon>
        <taxon>Bacillales</taxon>
        <taxon>Staphylococcaceae</taxon>
        <taxon>Staphylococcus</taxon>
    </lineage>
</organism>
<name>A0A380H3G8_9STAP</name>
<evidence type="ECO:0000313" key="2">
    <source>
        <dbReference type="Proteomes" id="UP000255425"/>
    </source>
</evidence>
<dbReference type="EMBL" id="UHDZ01000001">
    <property type="protein sequence ID" value="SUM71809.1"/>
    <property type="molecule type" value="Genomic_DNA"/>
</dbReference>
<reference evidence="1 2" key="1">
    <citation type="submission" date="2018-06" db="EMBL/GenBank/DDBJ databases">
        <authorList>
            <consortium name="Pathogen Informatics"/>
            <person name="Doyle S."/>
        </authorList>
    </citation>
    <scope>NUCLEOTIDE SEQUENCE [LARGE SCALE GENOMIC DNA]</scope>
    <source>
        <strain evidence="1 2">NCTC11807</strain>
    </source>
</reference>
<sequence>MQYIFEQLVTDINEMNRRYYLVKSTGTDYDFYKEVMPYVEDIDNKLEAFINNYEQINAIPYMTKEKFNLLTSNIHSLSVECHFQRTSKKLFTEMLKSVQYDLKNILMYNV</sequence>
<dbReference type="SUPFAM" id="SSF140415">
    <property type="entry name" value="YppE-like"/>
    <property type="match status" value="1"/>
</dbReference>
<dbReference type="InterPro" id="IPR023351">
    <property type="entry name" value="YppE-like_sf"/>
</dbReference>
<accession>A0A380H3G8</accession>
<dbReference type="InterPro" id="IPR014913">
    <property type="entry name" value="YppE-like"/>
</dbReference>
<dbReference type="Gene3D" id="1.20.120.440">
    <property type="entry name" value="YppE-like"/>
    <property type="match status" value="1"/>
</dbReference>
<dbReference type="AlphaFoldDB" id="A0A380H3G8"/>
<keyword evidence="2" id="KW-1185">Reference proteome</keyword>
<dbReference type="Proteomes" id="UP000255425">
    <property type="component" value="Unassembled WGS sequence"/>
</dbReference>
<proteinExistence type="predicted"/>
<gene>
    <name evidence="1" type="ORF">NCTC11807_01581</name>
</gene>
<evidence type="ECO:0000313" key="1">
    <source>
        <dbReference type="EMBL" id="SUM71809.1"/>
    </source>
</evidence>
<protein>
    <submittedName>
        <fullName evidence="1">Bacterial domain of uncharacterized function (DUF1798)</fullName>
    </submittedName>
</protein>